<keyword evidence="6 10" id="KW-0472">Membrane</keyword>
<dbReference type="SMART" id="SM00409">
    <property type="entry name" value="IG"/>
    <property type="match status" value="6"/>
</dbReference>
<dbReference type="Pfam" id="PF13882">
    <property type="entry name" value="Bravo_FIGEY"/>
    <property type="match status" value="1"/>
</dbReference>
<dbReference type="Pfam" id="PF07679">
    <property type="entry name" value="I-set"/>
    <property type="match status" value="4"/>
</dbReference>
<feature type="region of interest" description="Disordered" evidence="9">
    <location>
        <begin position="926"/>
        <end position="945"/>
    </location>
</feature>
<reference evidence="14 15" key="1">
    <citation type="journal article" date="2021" name="Elife">
        <title>Chloroplast acquisition without the gene transfer in kleptoplastic sea slugs, Plakobranchus ocellatus.</title>
        <authorList>
            <person name="Maeda T."/>
            <person name="Takahashi S."/>
            <person name="Yoshida T."/>
            <person name="Shimamura S."/>
            <person name="Takaki Y."/>
            <person name="Nagai Y."/>
            <person name="Toyoda A."/>
            <person name="Suzuki Y."/>
            <person name="Arimoto A."/>
            <person name="Ishii H."/>
            <person name="Satoh N."/>
            <person name="Nishiyama T."/>
            <person name="Hasebe M."/>
            <person name="Maruyama T."/>
            <person name="Minagawa J."/>
            <person name="Obokata J."/>
            <person name="Shigenobu S."/>
        </authorList>
    </citation>
    <scope>NUCLEOTIDE SEQUENCE [LARGE SCALE GENOMIC DNA]</scope>
</reference>
<dbReference type="InterPro" id="IPR036116">
    <property type="entry name" value="FN3_sf"/>
</dbReference>
<dbReference type="EMBL" id="BLXT01005502">
    <property type="protein sequence ID" value="GFO23267.1"/>
    <property type="molecule type" value="Genomic_DNA"/>
</dbReference>
<dbReference type="InterPro" id="IPR036179">
    <property type="entry name" value="Ig-like_dom_sf"/>
</dbReference>
<feature type="domain" description="Ig-like" evidence="12">
    <location>
        <begin position="253"/>
        <end position="342"/>
    </location>
</feature>
<dbReference type="InterPro" id="IPR003598">
    <property type="entry name" value="Ig_sub2"/>
</dbReference>
<evidence type="ECO:0000259" key="13">
    <source>
        <dbReference type="PROSITE" id="PS50853"/>
    </source>
</evidence>
<evidence type="ECO:0000256" key="3">
    <source>
        <dbReference type="ARBA" id="ARBA00022737"/>
    </source>
</evidence>
<dbReference type="SUPFAM" id="SSF49265">
    <property type="entry name" value="Fibronectin type III"/>
    <property type="match status" value="3"/>
</dbReference>
<comment type="caution">
    <text evidence="14">The sequence shown here is derived from an EMBL/GenBank/DDBJ whole genome shotgun (WGS) entry which is preliminary data.</text>
</comment>
<evidence type="ECO:0000259" key="12">
    <source>
        <dbReference type="PROSITE" id="PS50835"/>
    </source>
</evidence>
<evidence type="ECO:0000256" key="5">
    <source>
        <dbReference type="ARBA" id="ARBA00022989"/>
    </source>
</evidence>
<dbReference type="InterPro" id="IPR003961">
    <property type="entry name" value="FN3_dom"/>
</dbReference>
<sequence length="1350" mass="150953">MELCPTRIQLLSLTVILAALSGPAQSQIANNCKPPSIIKQGPKLTYFIANEEVAIPCMATGNATLKYQWLKDGEAIDMTSEMNKDRMIIKPGVGTLVLSKSQVEDAGYYQCSVTNACGTALSLITKLIHAKTDPFPQAEKATEIRRIIGAYAKLTCNPPFSMPKAQVSWILQDSKVEINMDDPVMRKSSSNPVVEDERITMDYEGNLYITHVKKEDEQGGRSYVCQAENLFTRSLNKGEDKLLKIQGDESTEPIVRGVQLLWHSDEETTVLEGRSARMKCIFSGYPPPIVTWRRVDGQLDDMRMKTTHHELTIENVLPSDGGSYECSAKNTMDSGSYTFKLQVHSLPQWLVEPRDTEVGPGENAEFICKAIGNPEPQVEWFINGKPYKDIPDDTRPEMKGDSLHFNKLDQTDSAVIQCNASNEHGYIWADTYLYVEAMKPSIEKKPEELLIVAEGKELRIPCQVKGRPKPTVTWKKNQQVLKGDRFLVQDKGDLLIKKAQKKGDDGEYRCVATNTYGRDWASGRVEVREKTKIMEGPSSQQVIFSEDVTFKCDAATDPKESDNLRYQWLKDGIPVKPSNRIIITQANQLTIKNTTSKDTGDYTCMADNGLDNDTAVATLKVEAVPDPPINVSAPVCRVKQTKIEWYFEHSMSNFQPMVKFIVEYLTSFDEKEGTWRHAKDIPVLSSDKSKTIHEASMELSPFAKYKFRILAVNQMGLSVPSEPTPFWCETPRSVPQKNPDNVRTDEQYTGFLVIKWDPLKEIDLNGPNFTYVVEVQKQGESDMESYKVEHFQTVEKKIPVNDTYEPYIVRVRSVNEVGRAMENPESVLGFSGEGVPQVSPQNFELDPLVNVTATAASFQWDAVNTSIEAMQGKFSGYKEHPTFLPTLQAVNTSVEAMQGKFSGYKIRFWKAGEKETTMRAHIIEAESNVSGRRRRQSPPSDGKIRGSVVNLPSYSNLEADVVVINKNFESNGSNVIPIKTPEGVPGPVAKLEAIHRGSHHFLLEWAKPKEPNGVITHYELSYNKIRKLDFLPREIAFANLDPDSVRVKLTDLDPDSQYRIYIKAFTKEGAGKEYFIDDKTNSEDVEMALPVVMHVEAGETDANITFEILSASKSSRYGQVYMIEYKKKKSEKWNLYEEPVEDGVMWGALDHLEPNTQYQVRVLALAHEKAGEKARPSEAYTFKTGGVGTQGVALRLADSDSDADKAASKDSSKTKEEHTLAGATKATFLTAAWFIGMMVAIAILILFLIIVCIIKRNRGDNYPVQEKERLRGNCDDNQDHFNGFGKPDENGLGASSSFDQDGEKMPLDAESDSLDYGDDDASKFNEDGSFIGQYGPGQKVNDPGNTSSIV</sequence>
<feature type="domain" description="Ig-like" evidence="12">
    <location>
        <begin position="347"/>
        <end position="422"/>
    </location>
</feature>
<evidence type="ECO:0000256" key="2">
    <source>
        <dbReference type="ARBA" id="ARBA00022692"/>
    </source>
</evidence>
<dbReference type="CDD" id="cd00063">
    <property type="entry name" value="FN3"/>
    <property type="match status" value="4"/>
</dbReference>
<dbReference type="InterPro" id="IPR013783">
    <property type="entry name" value="Ig-like_fold"/>
</dbReference>
<evidence type="ECO:0000256" key="9">
    <source>
        <dbReference type="SAM" id="MobiDB-lite"/>
    </source>
</evidence>
<feature type="region of interest" description="Disordered" evidence="9">
    <location>
        <begin position="1276"/>
        <end position="1350"/>
    </location>
</feature>
<gene>
    <name evidence="14" type="ORF">PoB_004977200</name>
</gene>
<dbReference type="Proteomes" id="UP000735302">
    <property type="component" value="Unassembled WGS sequence"/>
</dbReference>
<keyword evidence="11" id="KW-0732">Signal</keyword>
<dbReference type="SMART" id="SM00406">
    <property type="entry name" value="IGv"/>
    <property type="match status" value="3"/>
</dbReference>
<evidence type="ECO:0000256" key="11">
    <source>
        <dbReference type="SAM" id="SignalP"/>
    </source>
</evidence>
<protein>
    <submittedName>
        <fullName evidence="14">Neural cell adhesion molecule l1</fullName>
    </submittedName>
</protein>
<name>A0AAV4BW41_9GAST</name>
<dbReference type="GO" id="GO:0098609">
    <property type="term" value="P:cell-cell adhesion"/>
    <property type="evidence" value="ECO:0007669"/>
    <property type="project" value="TreeGrafter"/>
</dbReference>
<feature type="domain" description="Fibronectin type-III" evidence="13">
    <location>
        <begin position="1089"/>
        <end position="1184"/>
    </location>
</feature>
<dbReference type="GO" id="GO:0007411">
    <property type="term" value="P:axon guidance"/>
    <property type="evidence" value="ECO:0007669"/>
    <property type="project" value="TreeGrafter"/>
</dbReference>
<evidence type="ECO:0000256" key="10">
    <source>
        <dbReference type="SAM" id="Phobius"/>
    </source>
</evidence>
<dbReference type="GO" id="GO:0030424">
    <property type="term" value="C:axon"/>
    <property type="evidence" value="ECO:0007669"/>
    <property type="project" value="TreeGrafter"/>
</dbReference>
<dbReference type="Gene3D" id="2.60.40.10">
    <property type="entry name" value="Immunoglobulins"/>
    <property type="match status" value="11"/>
</dbReference>
<evidence type="ECO:0000256" key="7">
    <source>
        <dbReference type="ARBA" id="ARBA00023157"/>
    </source>
</evidence>
<evidence type="ECO:0000313" key="15">
    <source>
        <dbReference type="Proteomes" id="UP000735302"/>
    </source>
</evidence>
<dbReference type="Pfam" id="PF00041">
    <property type="entry name" value="fn3"/>
    <property type="match status" value="1"/>
</dbReference>
<feature type="transmembrane region" description="Helical" evidence="10">
    <location>
        <begin position="1231"/>
        <end position="1254"/>
    </location>
</feature>
<keyword evidence="5 10" id="KW-1133">Transmembrane helix</keyword>
<dbReference type="InterPro" id="IPR003599">
    <property type="entry name" value="Ig_sub"/>
</dbReference>
<dbReference type="PANTHER" id="PTHR44170">
    <property type="entry name" value="PROTEIN SIDEKICK"/>
    <property type="match status" value="1"/>
</dbReference>
<dbReference type="PROSITE" id="PS50853">
    <property type="entry name" value="FN3"/>
    <property type="match status" value="4"/>
</dbReference>
<evidence type="ECO:0000256" key="1">
    <source>
        <dbReference type="ARBA" id="ARBA00004479"/>
    </source>
</evidence>
<feature type="domain" description="Fibronectin type-III" evidence="13">
    <location>
        <begin position="738"/>
        <end position="838"/>
    </location>
</feature>
<dbReference type="Pfam" id="PF13927">
    <property type="entry name" value="Ig_3"/>
    <property type="match status" value="1"/>
</dbReference>
<proteinExistence type="predicted"/>
<feature type="domain" description="Fibronectin type-III" evidence="13">
    <location>
        <begin position="984"/>
        <end position="1084"/>
    </location>
</feature>
<evidence type="ECO:0000256" key="8">
    <source>
        <dbReference type="ARBA" id="ARBA00023319"/>
    </source>
</evidence>
<feature type="domain" description="Ig-like" evidence="12">
    <location>
        <begin position="35"/>
        <end position="122"/>
    </location>
</feature>
<feature type="compositionally biased region" description="Acidic residues" evidence="9">
    <location>
        <begin position="1309"/>
        <end position="1319"/>
    </location>
</feature>
<keyword evidence="15" id="KW-1185">Reference proteome</keyword>
<keyword evidence="8" id="KW-0393">Immunoglobulin domain</keyword>
<organism evidence="14 15">
    <name type="scientific">Plakobranchus ocellatus</name>
    <dbReference type="NCBI Taxonomy" id="259542"/>
    <lineage>
        <taxon>Eukaryota</taxon>
        <taxon>Metazoa</taxon>
        <taxon>Spiralia</taxon>
        <taxon>Lophotrochozoa</taxon>
        <taxon>Mollusca</taxon>
        <taxon>Gastropoda</taxon>
        <taxon>Heterobranchia</taxon>
        <taxon>Euthyneura</taxon>
        <taxon>Panpulmonata</taxon>
        <taxon>Sacoglossa</taxon>
        <taxon>Placobranchoidea</taxon>
        <taxon>Plakobranchidae</taxon>
        <taxon>Plakobranchus</taxon>
    </lineage>
</organism>
<feature type="domain" description="Ig-like" evidence="12">
    <location>
        <begin position="136"/>
        <end position="236"/>
    </location>
</feature>
<feature type="domain" description="Fibronectin type-III" evidence="13">
    <location>
        <begin position="627"/>
        <end position="733"/>
    </location>
</feature>
<dbReference type="InterPro" id="IPR013106">
    <property type="entry name" value="Ig_V-set"/>
</dbReference>
<dbReference type="FunFam" id="2.60.40.10:FF:000032">
    <property type="entry name" value="palladin isoform X1"/>
    <property type="match status" value="2"/>
</dbReference>
<dbReference type="InterPro" id="IPR026966">
    <property type="entry name" value="Neurofascin/L1/NrCAM_C"/>
</dbReference>
<evidence type="ECO:0000256" key="6">
    <source>
        <dbReference type="ARBA" id="ARBA00023136"/>
    </source>
</evidence>
<keyword evidence="7" id="KW-1015">Disulfide bond</keyword>
<keyword evidence="4" id="KW-0130">Cell adhesion</keyword>
<dbReference type="SMART" id="SM00408">
    <property type="entry name" value="IGc2"/>
    <property type="match status" value="6"/>
</dbReference>
<keyword evidence="2 10" id="KW-0812">Transmembrane</keyword>
<feature type="domain" description="Ig-like" evidence="12">
    <location>
        <begin position="531"/>
        <end position="622"/>
    </location>
</feature>
<feature type="chain" id="PRO_5043988436" evidence="11">
    <location>
        <begin position="27"/>
        <end position="1350"/>
    </location>
</feature>
<feature type="signal peptide" evidence="11">
    <location>
        <begin position="1"/>
        <end position="26"/>
    </location>
</feature>
<dbReference type="PANTHER" id="PTHR44170:SF6">
    <property type="entry name" value="CONTACTIN"/>
    <property type="match status" value="1"/>
</dbReference>
<evidence type="ECO:0000313" key="14">
    <source>
        <dbReference type="EMBL" id="GFO23267.1"/>
    </source>
</evidence>
<dbReference type="SMART" id="SM00060">
    <property type="entry name" value="FN3"/>
    <property type="match status" value="4"/>
</dbReference>
<accession>A0AAV4BW41</accession>
<dbReference type="GO" id="GO:0005886">
    <property type="term" value="C:plasma membrane"/>
    <property type="evidence" value="ECO:0007669"/>
    <property type="project" value="TreeGrafter"/>
</dbReference>
<evidence type="ECO:0000256" key="4">
    <source>
        <dbReference type="ARBA" id="ARBA00022889"/>
    </source>
</evidence>
<keyword evidence="3" id="KW-0677">Repeat</keyword>
<dbReference type="InterPro" id="IPR007110">
    <property type="entry name" value="Ig-like_dom"/>
</dbReference>
<dbReference type="SUPFAM" id="SSF48726">
    <property type="entry name" value="Immunoglobulin"/>
    <property type="match status" value="6"/>
</dbReference>
<dbReference type="InterPro" id="IPR013098">
    <property type="entry name" value="Ig_I-set"/>
</dbReference>
<feature type="domain" description="Ig-like" evidence="12">
    <location>
        <begin position="440"/>
        <end position="528"/>
    </location>
</feature>
<comment type="subcellular location">
    <subcellularLocation>
        <location evidence="1">Membrane</location>
        <topology evidence="1">Single-pass type I membrane protein</topology>
    </subcellularLocation>
</comment>
<dbReference type="PROSITE" id="PS50835">
    <property type="entry name" value="IG_LIKE"/>
    <property type="match status" value="6"/>
</dbReference>